<keyword evidence="2" id="KW-0648">Protein biosynthesis</keyword>
<organism evidence="5">
    <name type="scientific">Mariniphaga anaerophila</name>
    <dbReference type="NCBI Taxonomy" id="1484053"/>
    <lineage>
        <taxon>Bacteria</taxon>
        <taxon>Pseudomonadati</taxon>
        <taxon>Bacteroidota</taxon>
        <taxon>Bacteroidia</taxon>
        <taxon>Marinilabiliales</taxon>
        <taxon>Prolixibacteraceae</taxon>
        <taxon>Mariniphaga</taxon>
    </lineage>
</organism>
<dbReference type="Gene3D" id="3.40.50.800">
    <property type="entry name" value="Anticodon-binding domain"/>
    <property type="match status" value="1"/>
</dbReference>
<comment type="caution">
    <text evidence="5">The sequence shown here is derived from an EMBL/GenBank/DDBJ whole genome shotgun (WGS) entry which is preliminary data.</text>
</comment>
<dbReference type="InterPro" id="IPR036621">
    <property type="entry name" value="Anticodon-bd_dom_sf"/>
</dbReference>
<dbReference type="SUPFAM" id="SSF52954">
    <property type="entry name" value="Class II aaRS ABD-related"/>
    <property type="match status" value="1"/>
</dbReference>
<dbReference type="CDD" id="cd00860">
    <property type="entry name" value="ThrRS_anticodon"/>
    <property type="match status" value="1"/>
</dbReference>
<dbReference type="FunFam" id="3.40.50.800:FF:000001">
    <property type="entry name" value="Threonine--tRNA ligase"/>
    <property type="match status" value="1"/>
</dbReference>
<dbReference type="GO" id="GO:0004829">
    <property type="term" value="F:threonine-tRNA ligase activity"/>
    <property type="evidence" value="ECO:0007669"/>
    <property type="project" value="TreeGrafter"/>
</dbReference>
<keyword evidence="3" id="KW-0030">Aminoacyl-tRNA synthetase</keyword>
<feature type="non-terminal residue" evidence="5">
    <location>
        <position position="1"/>
    </location>
</feature>
<feature type="domain" description="Anticodon-binding" evidence="4">
    <location>
        <begin position="11"/>
        <end position="100"/>
    </location>
</feature>
<evidence type="ECO:0000259" key="4">
    <source>
        <dbReference type="Pfam" id="PF03129"/>
    </source>
</evidence>
<dbReference type="Proteomes" id="UP000886047">
    <property type="component" value="Unassembled WGS sequence"/>
</dbReference>
<proteinExistence type="predicted"/>
<dbReference type="InterPro" id="IPR004154">
    <property type="entry name" value="Anticodon-bd"/>
</dbReference>
<protein>
    <submittedName>
        <fullName evidence="5">Threonine--tRNA ligase</fullName>
    </submittedName>
</protein>
<accession>A0A831LNQ9</accession>
<dbReference type="GO" id="GO:0006435">
    <property type="term" value="P:threonyl-tRNA aminoacylation"/>
    <property type="evidence" value="ECO:0007669"/>
    <property type="project" value="TreeGrafter"/>
</dbReference>
<evidence type="ECO:0000313" key="5">
    <source>
        <dbReference type="EMBL" id="HDR52124.1"/>
    </source>
</evidence>
<dbReference type="EMBL" id="DSDK01000603">
    <property type="protein sequence ID" value="HDR52124.1"/>
    <property type="molecule type" value="Genomic_DNA"/>
</dbReference>
<dbReference type="AlphaFoldDB" id="A0A831LNQ9"/>
<reference evidence="5" key="1">
    <citation type="journal article" date="2020" name="mSystems">
        <title>Genome- and Community-Level Interaction Insights into Carbon Utilization and Element Cycling Functions of Hydrothermarchaeota in Hydrothermal Sediment.</title>
        <authorList>
            <person name="Zhou Z."/>
            <person name="Liu Y."/>
            <person name="Xu W."/>
            <person name="Pan J."/>
            <person name="Luo Z.H."/>
            <person name="Li M."/>
        </authorList>
    </citation>
    <scope>NUCLEOTIDE SEQUENCE [LARGE SCALE GENOMIC DNA]</scope>
    <source>
        <strain evidence="5">SpSt-1217</strain>
    </source>
</reference>
<evidence type="ECO:0000256" key="2">
    <source>
        <dbReference type="ARBA" id="ARBA00022917"/>
    </source>
</evidence>
<dbReference type="InterPro" id="IPR047246">
    <property type="entry name" value="ThrRS_anticodon"/>
</dbReference>
<dbReference type="PANTHER" id="PTHR11451:SF44">
    <property type="entry name" value="THREONINE--TRNA LIGASE, CHLOROPLASTIC_MITOCHONDRIAL 2"/>
    <property type="match status" value="1"/>
</dbReference>
<keyword evidence="1 5" id="KW-0436">Ligase</keyword>
<evidence type="ECO:0000256" key="1">
    <source>
        <dbReference type="ARBA" id="ARBA00022598"/>
    </source>
</evidence>
<name>A0A831LNQ9_9BACT</name>
<evidence type="ECO:0000256" key="3">
    <source>
        <dbReference type="ARBA" id="ARBA00023146"/>
    </source>
</evidence>
<dbReference type="PANTHER" id="PTHR11451">
    <property type="entry name" value="THREONINE-TRNA LIGASE"/>
    <property type="match status" value="1"/>
</dbReference>
<dbReference type="Pfam" id="PF03129">
    <property type="entry name" value="HGTP_anticodon"/>
    <property type="match status" value="1"/>
</dbReference>
<sequence length="111" mass="12546">GKFPLWLAPEQAVVLPISEKFNEYAQKVSGLLNNSDIRTVVDDRNEKIGRKIRDNELKRIPYLLIVGEKEQESETVSVRRQGEGDIGVKQIGEFAGFIEDEVRGQLSGLYN</sequence>
<gene>
    <name evidence="5" type="ORF">ENN90_10990</name>
</gene>